<dbReference type="PANTHER" id="PTHR30069">
    <property type="entry name" value="TONB-DEPENDENT OUTER MEMBRANE RECEPTOR"/>
    <property type="match status" value="1"/>
</dbReference>
<keyword evidence="19" id="KW-1185">Reference proteome</keyword>
<gene>
    <name evidence="18" type="primary">hgbA</name>
    <name evidence="18" type="ORF">NCTC10801_00231</name>
</gene>
<feature type="domain" description="TonB-dependent receptor plug" evidence="17">
    <location>
        <begin position="61"/>
        <end position="170"/>
    </location>
</feature>
<evidence type="ECO:0000256" key="1">
    <source>
        <dbReference type="ARBA" id="ARBA00004571"/>
    </source>
</evidence>
<keyword evidence="3 12" id="KW-0813">Transport</keyword>
<dbReference type="Gene3D" id="2.170.130.10">
    <property type="entry name" value="TonB-dependent receptor, plug domain"/>
    <property type="match status" value="1"/>
</dbReference>
<dbReference type="PANTHER" id="PTHR30069:SF29">
    <property type="entry name" value="HEMOGLOBIN AND HEMOGLOBIN-HAPTOGLOBIN-BINDING PROTEIN 1-RELATED"/>
    <property type="match status" value="1"/>
</dbReference>
<comment type="subcellular location">
    <subcellularLocation>
        <location evidence="1 12">Cell outer membrane</location>
        <topology evidence="1 12">Multi-pass membrane protein</topology>
    </subcellularLocation>
</comment>
<keyword evidence="10" id="KW-0675">Receptor</keyword>
<dbReference type="SUPFAM" id="SSF56935">
    <property type="entry name" value="Porins"/>
    <property type="match status" value="1"/>
</dbReference>
<feature type="signal peptide" evidence="15">
    <location>
        <begin position="1"/>
        <end position="28"/>
    </location>
</feature>
<dbReference type="InterPro" id="IPR037066">
    <property type="entry name" value="Plug_dom_sf"/>
</dbReference>
<evidence type="ECO:0000256" key="12">
    <source>
        <dbReference type="PROSITE-ProRule" id="PRU01360"/>
    </source>
</evidence>
<keyword evidence="6 15" id="KW-0732">Signal</keyword>
<accession>A0A380TNR0</accession>
<dbReference type="InterPro" id="IPR039426">
    <property type="entry name" value="TonB-dep_rcpt-like"/>
</dbReference>
<evidence type="ECO:0000256" key="3">
    <source>
        <dbReference type="ARBA" id="ARBA00022448"/>
    </source>
</evidence>
<dbReference type="NCBIfam" id="TIGR01786">
    <property type="entry name" value="TonB-hemlactrns"/>
    <property type="match status" value="1"/>
</dbReference>
<evidence type="ECO:0000256" key="10">
    <source>
        <dbReference type="ARBA" id="ARBA00023170"/>
    </source>
</evidence>
<keyword evidence="5 12" id="KW-0812">Transmembrane</keyword>
<keyword evidence="8 13" id="KW-0798">TonB box</keyword>
<organism evidence="18 19">
    <name type="scientific">[Actinobacillus] rossii</name>
    <dbReference type="NCBI Taxonomy" id="123820"/>
    <lineage>
        <taxon>Bacteria</taxon>
        <taxon>Pseudomonadati</taxon>
        <taxon>Pseudomonadota</taxon>
        <taxon>Gammaproteobacteria</taxon>
        <taxon>Pasteurellales</taxon>
        <taxon>Pasteurellaceae</taxon>
    </lineage>
</organism>
<evidence type="ECO:0000256" key="13">
    <source>
        <dbReference type="PROSITE-ProRule" id="PRU10143"/>
    </source>
</evidence>
<name>A0A380TNR0_9PAST</name>
<evidence type="ECO:0000259" key="16">
    <source>
        <dbReference type="Pfam" id="PF00593"/>
    </source>
</evidence>
<dbReference type="GO" id="GO:0015344">
    <property type="term" value="F:siderophore uptake transmembrane transporter activity"/>
    <property type="evidence" value="ECO:0007669"/>
    <property type="project" value="TreeGrafter"/>
</dbReference>
<dbReference type="InterPro" id="IPR000531">
    <property type="entry name" value="Beta-barrel_TonB"/>
</dbReference>
<dbReference type="InterPro" id="IPR012910">
    <property type="entry name" value="Plug_dom"/>
</dbReference>
<evidence type="ECO:0000256" key="2">
    <source>
        <dbReference type="ARBA" id="ARBA00008143"/>
    </source>
</evidence>
<dbReference type="PROSITE" id="PS52016">
    <property type="entry name" value="TONB_DEPENDENT_REC_3"/>
    <property type="match status" value="1"/>
</dbReference>
<dbReference type="Proteomes" id="UP000254649">
    <property type="component" value="Unassembled WGS sequence"/>
</dbReference>
<dbReference type="PROSITE" id="PS00430">
    <property type="entry name" value="TONB_DEPENDENT_REC_1"/>
    <property type="match status" value="1"/>
</dbReference>
<dbReference type="GO" id="GO:0009279">
    <property type="term" value="C:cell outer membrane"/>
    <property type="evidence" value="ECO:0007669"/>
    <property type="project" value="UniProtKB-SubCell"/>
</dbReference>
<proteinExistence type="inferred from homology"/>
<evidence type="ECO:0000256" key="9">
    <source>
        <dbReference type="ARBA" id="ARBA00023136"/>
    </source>
</evidence>
<sequence>MNTKILPRSFAYSATALVLLSFSKLILAEETQEVSTALDTIVVQGAYSEDNIQEQKIAEIQKTAQMLAKQQVQDNRDLVRYETGITVVEAGRMGNSGYAIRGVDENRVAVVVDGLQQAETLSSQGFKELFEGYGNFNNTRNSVEMQTLKQATIVKGADSVKVGSGGLGGAVMFETKDARDFLTEKDYHVGYKTGYFTADNQHLQSLTLAGRYKWFDVLMVKTKRKGHELENYDYKYAAEIIGKLREKTDPYTIKKDSTLFKLAFNPNENHRFTVMADLYENRSLGSDLSYSLNVTKTQPDKPNTSTRHTNDSSKRKNYAFTYENYQSNFLWDTLKITYSQQKIRNRARTDDYCDEKTCEGNLYPYSNPLGLNYSEGKLVDKNGNPVNLARDSNNNLIIIDKNNNPLSFPKILPTDTQGSYFKNTRFREYWLDCGIFNCDKEIEYFTVPASWTGEPIIKKSAPLNRKVEYKGKVYAQPENLEYNDSIILPNSKGYFERDYKERDLNTNTKQLNIDLTKTVSLFNIENQLKYGVSYSKSHKEMVNKGGFNGVNPEWWAKRFLGMTSWTNKIITCETVRGENQWNGLLCPRNSVSSFLIPVINKNKSIYFSDNIKVNNYLSFDAGYRYDRVKYQPDYNASSPRIPDDMIKGLFVPISAPHPGAYPSYSDYDYNWDKYSVALAEYNRKKAEYDKAAKNNPQENIDYFSRPKKYRANSYSFATTIDPTEYLRLQVKYAKGFRVPTTDELYFTFKHPDFSILPNVNLKPEIAKTQEIALTLYGKYGFITTGIFKTKYKNFIDLKYLGIRNETNSVGGQSRAQDFIFYQNVNRDNAKVTGFEINSKIYLSELFKALDGFSLSYKYTYQKGRIDNDIPMNAIQPKTSIYGLSYVHKDDKFGMDLYVTHAGKKKAKDTYDMYAKDDLSRPSNDTTIKWRSGSYTLVDLIGYIKPIKNLTLQFGVYNLTDRKYITWESARSIRPFGTSNLIDQQTGRGINRFYSPGRNFRFNAELIF</sequence>
<evidence type="ECO:0000313" key="19">
    <source>
        <dbReference type="Proteomes" id="UP000254649"/>
    </source>
</evidence>
<evidence type="ECO:0000256" key="6">
    <source>
        <dbReference type="ARBA" id="ARBA00022729"/>
    </source>
</evidence>
<dbReference type="AlphaFoldDB" id="A0A380TNR0"/>
<dbReference type="Gene3D" id="2.40.170.20">
    <property type="entry name" value="TonB-dependent receptor, beta-barrel domain"/>
    <property type="match status" value="2"/>
</dbReference>
<dbReference type="PROSITE" id="PS01156">
    <property type="entry name" value="TONB_DEPENDENT_REC_2"/>
    <property type="match status" value="1"/>
</dbReference>
<dbReference type="InterPro" id="IPR036942">
    <property type="entry name" value="Beta-barrel_TonB_sf"/>
</dbReference>
<feature type="short sequence motif" description="TonB box" evidence="13">
    <location>
        <begin position="40"/>
        <end position="46"/>
    </location>
</feature>
<evidence type="ECO:0000256" key="7">
    <source>
        <dbReference type="ARBA" id="ARBA00022737"/>
    </source>
</evidence>
<evidence type="ECO:0000313" key="18">
    <source>
        <dbReference type="EMBL" id="SUT87804.1"/>
    </source>
</evidence>
<evidence type="ECO:0000259" key="17">
    <source>
        <dbReference type="Pfam" id="PF07715"/>
    </source>
</evidence>
<reference evidence="18 19" key="1">
    <citation type="submission" date="2018-06" db="EMBL/GenBank/DDBJ databases">
        <authorList>
            <consortium name="Pathogen Informatics"/>
            <person name="Doyle S."/>
        </authorList>
    </citation>
    <scope>NUCLEOTIDE SEQUENCE [LARGE SCALE GENOMIC DNA]</scope>
    <source>
        <strain evidence="18 19">NCTC10801</strain>
    </source>
</reference>
<evidence type="ECO:0000256" key="15">
    <source>
        <dbReference type="SAM" id="SignalP"/>
    </source>
</evidence>
<feature type="domain" description="TonB-dependent receptor-like beta-barrel" evidence="16">
    <location>
        <begin position="487"/>
        <end position="958"/>
    </location>
</feature>
<dbReference type="GO" id="GO:0044718">
    <property type="term" value="P:siderophore transmembrane transport"/>
    <property type="evidence" value="ECO:0007669"/>
    <property type="project" value="TreeGrafter"/>
</dbReference>
<evidence type="ECO:0000256" key="14">
    <source>
        <dbReference type="PROSITE-ProRule" id="PRU10144"/>
    </source>
</evidence>
<dbReference type="CDD" id="cd01347">
    <property type="entry name" value="ligand_gated_channel"/>
    <property type="match status" value="1"/>
</dbReference>
<dbReference type="InterPro" id="IPR010949">
    <property type="entry name" value="TonB_Hb/transfer/lactofer_rcpt"/>
</dbReference>
<dbReference type="OrthoDB" id="9764669at2"/>
<keyword evidence="11 12" id="KW-0998">Cell outer membrane</keyword>
<feature type="short sequence motif" description="TonB C-terminal box" evidence="14">
    <location>
        <begin position="990"/>
        <end position="1007"/>
    </location>
</feature>
<dbReference type="Pfam" id="PF00593">
    <property type="entry name" value="TonB_dep_Rec_b-barrel"/>
    <property type="match status" value="1"/>
</dbReference>
<feature type="chain" id="PRO_5016946523" evidence="15">
    <location>
        <begin position="29"/>
        <end position="1007"/>
    </location>
</feature>
<dbReference type="InterPro" id="IPR010916">
    <property type="entry name" value="TonB_box_CS"/>
</dbReference>
<comment type="similarity">
    <text evidence="2">Belongs to the TonB-dependent receptor family. Hemoglobin/haptoglobin binding protein subfamily.</text>
</comment>
<keyword evidence="9 12" id="KW-0472">Membrane</keyword>
<keyword evidence="4 12" id="KW-1134">Transmembrane beta strand</keyword>
<protein>
    <submittedName>
        <fullName evidence="18">Hemoglobin and hemoglobin-haptoglobin-binding protein 4</fullName>
    </submittedName>
</protein>
<dbReference type="EMBL" id="UFRQ01000003">
    <property type="protein sequence ID" value="SUT87804.1"/>
    <property type="molecule type" value="Genomic_DNA"/>
</dbReference>
<evidence type="ECO:0000256" key="11">
    <source>
        <dbReference type="ARBA" id="ARBA00023237"/>
    </source>
</evidence>
<evidence type="ECO:0000256" key="8">
    <source>
        <dbReference type="ARBA" id="ARBA00023077"/>
    </source>
</evidence>
<evidence type="ECO:0000256" key="4">
    <source>
        <dbReference type="ARBA" id="ARBA00022452"/>
    </source>
</evidence>
<dbReference type="Pfam" id="PF07715">
    <property type="entry name" value="Plug"/>
    <property type="match status" value="1"/>
</dbReference>
<dbReference type="InterPro" id="IPR010917">
    <property type="entry name" value="TonB_rcpt_CS"/>
</dbReference>
<keyword evidence="7" id="KW-0677">Repeat</keyword>
<evidence type="ECO:0000256" key="5">
    <source>
        <dbReference type="ARBA" id="ARBA00022692"/>
    </source>
</evidence>